<comment type="similarity">
    <text evidence="1">Belongs to the pseudouridine synthase RluA family.</text>
</comment>
<dbReference type="Gene3D" id="3.30.2350.10">
    <property type="entry name" value="Pseudouridine synthase"/>
    <property type="match status" value="1"/>
</dbReference>
<dbReference type="Proteomes" id="UP001231616">
    <property type="component" value="Unassembled WGS sequence"/>
</dbReference>
<dbReference type="InterPro" id="IPR006145">
    <property type="entry name" value="PsdUridine_synth_RsuA/RluA"/>
</dbReference>
<dbReference type="PANTHER" id="PTHR21600">
    <property type="entry name" value="MITOCHONDRIAL RNA PSEUDOURIDINE SYNTHASE"/>
    <property type="match status" value="1"/>
</dbReference>
<reference evidence="3 4" key="1">
    <citation type="submission" date="2023-08" db="EMBL/GenBank/DDBJ databases">
        <authorList>
            <person name="Joshi A."/>
            <person name="Thite S."/>
        </authorList>
    </citation>
    <scope>NUCLEOTIDE SEQUENCE [LARGE SCALE GENOMIC DNA]</scope>
    <source>
        <strain evidence="3 4">AC40</strain>
    </source>
</reference>
<feature type="domain" description="Pseudouridine synthase RsuA/RluA-like" evidence="2">
    <location>
        <begin position="87"/>
        <end position="223"/>
    </location>
</feature>
<organism evidence="3 4">
    <name type="scientific">Alkalimonas collagenimarina</name>
    <dbReference type="NCBI Taxonomy" id="400390"/>
    <lineage>
        <taxon>Bacteria</taxon>
        <taxon>Pseudomonadati</taxon>
        <taxon>Pseudomonadota</taxon>
        <taxon>Gammaproteobacteria</taxon>
        <taxon>Alkalimonas</taxon>
    </lineage>
</organism>
<sequence>MSRRIQVTEANNAIECLATAVPELSKSRLKDAMSKGAVYLVKGKKQKRIRRAQTMLHPGQCLQLHYDEQIMQRSAPMAELLLDMRSYSVWWKPAGLLAQGSQWGDHLSLLRQVELTTGRPVFLVHRLDREASGLMMIAHQAKAAAALSQQFSGSEMTKHYVVQIAGQLPVALLQQGCIQTPLDGKPCHTRFQLLRYDESVKRSWLQVELLSGRKHQIRRHFSASGYPVMGDPQYGNAVSSSEGMALQAVLLGWQCPQSKQLKTLSLPDRFSIYSSDVSPYSSGP</sequence>
<name>A0ABT9GYG6_9GAMM</name>
<protein>
    <submittedName>
        <fullName evidence="3">RNA pseudouridine synthase</fullName>
    </submittedName>
</protein>
<evidence type="ECO:0000313" key="3">
    <source>
        <dbReference type="EMBL" id="MDP4536103.1"/>
    </source>
</evidence>
<evidence type="ECO:0000259" key="2">
    <source>
        <dbReference type="Pfam" id="PF00849"/>
    </source>
</evidence>
<dbReference type="CDD" id="cd02869">
    <property type="entry name" value="PseudoU_synth_RluA_like"/>
    <property type="match status" value="1"/>
</dbReference>
<gene>
    <name evidence="3" type="ORF">Q3O60_07885</name>
</gene>
<accession>A0ABT9GYG6</accession>
<proteinExistence type="inferred from homology"/>
<dbReference type="PANTHER" id="PTHR21600:SF87">
    <property type="entry name" value="RNA PSEUDOURIDYLATE SYNTHASE DOMAIN-CONTAINING PROTEIN 1"/>
    <property type="match status" value="1"/>
</dbReference>
<dbReference type="SUPFAM" id="SSF55120">
    <property type="entry name" value="Pseudouridine synthase"/>
    <property type="match status" value="1"/>
</dbReference>
<dbReference type="RefSeq" id="WP_305893369.1">
    <property type="nucleotide sequence ID" value="NZ_JAUZVZ010000009.1"/>
</dbReference>
<evidence type="ECO:0000256" key="1">
    <source>
        <dbReference type="ARBA" id="ARBA00010876"/>
    </source>
</evidence>
<dbReference type="InterPro" id="IPR050188">
    <property type="entry name" value="RluA_PseudoU_synthase"/>
</dbReference>
<dbReference type="InterPro" id="IPR020103">
    <property type="entry name" value="PsdUridine_synth_cat_dom_sf"/>
</dbReference>
<keyword evidence="4" id="KW-1185">Reference proteome</keyword>
<dbReference type="EMBL" id="JAUZVZ010000009">
    <property type="protein sequence ID" value="MDP4536103.1"/>
    <property type="molecule type" value="Genomic_DNA"/>
</dbReference>
<comment type="caution">
    <text evidence="3">The sequence shown here is derived from an EMBL/GenBank/DDBJ whole genome shotgun (WGS) entry which is preliminary data.</text>
</comment>
<evidence type="ECO:0000313" key="4">
    <source>
        <dbReference type="Proteomes" id="UP001231616"/>
    </source>
</evidence>
<dbReference type="Pfam" id="PF00849">
    <property type="entry name" value="PseudoU_synth_2"/>
    <property type="match status" value="1"/>
</dbReference>